<sequence length="76" mass="8520">MNEKNKIVKVKKNTEGDITDVMLDNGSVYPIKEAISMTKNEMIDGVNVGKAKNGREFLRSNPNGTEYDNLDQLPTF</sequence>
<evidence type="ECO:0000313" key="3">
    <source>
        <dbReference type="Proteomes" id="UP000726170"/>
    </source>
</evidence>
<reference evidence="2 3" key="1">
    <citation type="submission" date="2021-06" db="EMBL/GenBank/DDBJ databases">
        <authorList>
            <person name="Sun Q."/>
            <person name="Li D."/>
        </authorList>
    </citation>
    <scope>NUCLEOTIDE SEQUENCE [LARGE SCALE GENOMIC DNA]</scope>
    <source>
        <strain evidence="2 3">MSJ-11</strain>
    </source>
</reference>
<evidence type="ECO:0000313" key="2">
    <source>
        <dbReference type="EMBL" id="MBU5484017.1"/>
    </source>
</evidence>
<dbReference type="EMBL" id="JAHLQF010000002">
    <property type="protein sequence ID" value="MBU5484017.1"/>
    <property type="molecule type" value="Genomic_DNA"/>
</dbReference>
<evidence type="ECO:0000256" key="1">
    <source>
        <dbReference type="SAM" id="MobiDB-lite"/>
    </source>
</evidence>
<accession>A0ABS6EFU9</accession>
<dbReference type="RefSeq" id="WP_216438513.1">
    <property type="nucleotide sequence ID" value="NZ_JAHLQF010000002.1"/>
</dbReference>
<feature type="compositionally biased region" description="Polar residues" evidence="1">
    <location>
        <begin position="60"/>
        <end position="76"/>
    </location>
</feature>
<comment type="caution">
    <text evidence="2">The sequence shown here is derived from an EMBL/GenBank/DDBJ whole genome shotgun (WGS) entry which is preliminary data.</text>
</comment>
<organism evidence="2 3">
    <name type="scientific">Clostridium mobile</name>
    <dbReference type="NCBI Taxonomy" id="2841512"/>
    <lineage>
        <taxon>Bacteria</taxon>
        <taxon>Bacillati</taxon>
        <taxon>Bacillota</taxon>
        <taxon>Clostridia</taxon>
        <taxon>Eubacteriales</taxon>
        <taxon>Clostridiaceae</taxon>
        <taxon>Clostridium</taxon>
    </lineage>
</organism>
<dbReference type="InterPro" id="IPR024997">
    <property type="entry name" value="DUF3892"/>
</dbReference>
<dbReference type="Proteomes" id="UP000726170">
    <property type="component" value="Unassembled WGS sequence"/>
</dbReference>
<keyword evidence="3" id="KW-1185">Reference proteome</keyword>
<dbReference type="Pfam" id="PF13031">
    <property type="entry name" value="DUF3892"/>
    <property type="match status" value="1"/>
</dbReference>
<proteinExistence type="predicted"/>
<gene>
    <name evidence="2" type="ORF">KQI86_06715</name>
</gene>
<name>A0ABS6EFU9_9CLOT</name>
<protein>
    <submittedName>
        <fullName evidence="2">DUF3892 domain-containing protein</fullName>
    </submittedName>
</protein>
<feature type="region of interest" description="Disordered" evidence="1">
    <location>
        <begin position="57"/>
        <end position="76"/>
    </location>
</feature>